<feature type="transmembrane region" description="Helical" evidence="2">
    <location>
        <begin position="548"/>
        <end position="572"/>
    </location>
</feature>
<keyword evidence="4" id="KW-1185">Reference proteome</keyword>
<dbReference type="GeneID" id="300291119"/>
<dbReference type="RefSeq" id="WP_376700607.1">
    <property type="nucleotide sequence ID" value="NZ_JACHJC010000001.1"/>
</dbReference>
<feature type="compositionally biased region" description="Polar residues" evidence="1">
    <location>
        <begin position="1"/>
        <end position="11"/>
    </location>
</feature>
<keyword evidence="2" id="KW-1133">Transmembrane helix</keyword>
<accession>A0ABR6M5U8</accession>
<comment type="caution">
    <text evidence="3">The sequence shown here is derived from an EMBL/GenBank/DDBJ whole genome shotgun (WGS) entry which is preliminary data.</text>
</comment>
<feature type="compositionally biased region" description="Basic and acidic residues" evidence="1">
    <location>
        <begin position="57"/>
        <end position="69"/>
    </location>
</feature>
<feature type="transmembrane region" description="Helical" evidence="2">
    <location>
        <begin position="305"/>
        <end position="325"/>
    </location>
</feature>
<feature type="transmembrane region" description="Helical" evidence="2">
    <location>
        <begin position="390"/>
        <end position="408"/>
    </location>
</feature>
<evidence type="ECO:0008006" key="5">
    <source>
        <dbReference type="Google" id="ProtNLM"/>
    </source>
</evidence>
<feature type="transmembrane region" description="Helical" evidence="2">
    <location>
        <begin position="592"/>
        <end position="612"/>
    </location>
</feature>
<feature type="transmembrane region" description="Helical" evidence="2">
    <location>
        <begin position="345"/>
        <end position="369"/>
    </location>
</feature>
<proteinExistence type="predicted"/>
<evidence type="ECO:0000256" key="1">
    <source>
        <dbReference type="SAM" id="MobiDB-lite"/>
    </source>
</evidence>
<organism evidence="3 4">
    <name type="scientific">Micromonospora echinospora</name>
    <name type="common">Micromonospora purpurea</name>
    <dbReference type="NCBI Taxonomy" id="1877"/>
    <lineage>
        <taxon>Bacteria</taxon>
        <taxon>Bacillati</taxon>
        <taxon>Actinomycetota</taxon>
        <taxon>Actinomycetes</taxon>
        <taxon>Micromonosporales</taxon>
        <taxon>Micromonosporaceae</taxon>
        <taxon>Micromonospora</taxon>
    </lineage>
</organism>
<name>A0ABR6M5U8_MICEC</name>
<dbReference type="Proteomes" id="UP000618986">
    <property type="component" value="Unassembled WGS sequence"/>
</dbReference>
<reference evidence="3 4" key="1">
    <citation type="submission" date="2020-08" db="EMBL/GenBank/DDBJ databases">
        <title>Sequencing the genomes of 1000 actinobacteria strains.</title>
        <authorList>
            <person name="Klenk H.-P."/>
        </authorList>
    </citation>
    <scope>NUCLEOTIDE SEQUENCE [LARGE SCALE GENOMIC DNA]</scope>
    <source>
        <strain evidence="3 4">DSM 43036</strain>
    </source>
</reference>
<evidence type="ECO:0000256" key="2">
    <source>
        <dbReference type="SAM" id="Phobius"/>
    </source>
</evidence>
<dbReference type="EMBL" id="JACHJC010000001">
    <property type="protein sequence ID" value="MBB5110685.1"/>
    <property type="molecule type" value="Genomic_DNA"/>
</dbReference>
<feature type="transmembrane region" description="Helical" evidence="2">
    <location>
        <begin position="414"/>
        <end position="432"/>
    </location>
</feature>
<keyword evidence="2" id="KW-0472">Membrane</keyword>
<protein>
    <recommendedName>
        <fullName evidence="5">4-amino-4-deoxy-L-arabinose transferase</fullName>
    </recommendedName>
</protein>
<feature type="compositionally biased region" description="Basic and acidic residues" evidence="1">
    <location>
        <begin position="151"/>
        <end position="176"/>
    </location>
</feature>
<evidence type="ECO:0000313" key="4">
    <source>
        <dbReference type="Proteomes" id="UP000618986"/>
    </source>
</evidence>
<feature type="region of interest" description="Disordered" evidence="1">
    <location>
        <begin position="1"/>
        <end position="196"/>
    </location>
</feature>
<feature type="compositionally biased region" description="Low complexity" evidence="1">
    <location>
        <begin position="94"/>
        <end position="124"/>
    </location>
</feature>
<keyword evidence="2" id="KW-0812">Transmembrane</keyword>
<feature type="transmembrane region" description="Helical" evidence="2">
    <location>
        <begin position="209"/>
        <end position="230"/>
    </location>
</feature>
<sequence length="769" mass="81687">MTAEKSGTTGRRSGAETRADGTGAKNPPDETAEVGPGNGAKNGPDDTAGVGPGNGSPDERASGADKSGEDDAAGTVTSAGTAKRTGKARRTGRAKAAGTASTAGKTSTAGKAGAADKAGASAEAGNEDEARDVTGSNGDAGEDGVTVAKAGARDRADATKKDDAAEKTDASKKDGTGGDEPADPWSAFGPAPEPVLGRPRRAVRAVGRFLVHEWTLAVVAALALAAAMTWPTLRYPRHTLPHDYWDPSLQAWQMAWSGHILRTNPAQLWHSNTFYPENWSFAFSDTLLGYAPAGLIGVGPEQAVLRYNIMFVLAHALAAFGAYALARQLGAGRIGGAVAGASFAYAPWLLAQAGHLHIISNGGIPLALAMLARGHGWSLRYGYRPRRRHAGWAFAGWLVAAWQLSLGFGIGLPFAYMLAGTGLVSVVLWFVRRRRVKRPFGWRLFLADVLGGLVFAAVGAALAGPYFRVAELHPNAERTIGDIGLYSPPASGFFTAPAESRIWGGLHEGARAVLPWHPEMTLLPGFVLYALAAGGLFFSVWRVRHRIFLLAGVLVTMALAMGTRFFGGRFTYVPLFDYLPGWSGLRTPGRMMLWTTLLLGLLAAGAVTAFCMRVRELAAERVPPWPGPWLRLATLLPLALVLVEGLNATPQPVVPRQPAALRTVDGPMLVLPSSQNLDQPVMLWSTDRFQPMVNGGSGFTPRSQAQIREATVSFPDYASVDYLRRIGVKNVVVLRDELEGTPWEGMLDRPVDALGVAREQVGEAVVFRL</sequence>
<evidence type="ECO:0000313" key="3">
    <source>
        <dbReference type="EMBL" id="MBB5110685.1"/>
    </source>
</evidence>
<feature type="transmembrane region" description="Helical" evidence="2">
    <location>
        <begin position="522"/>
        <end position="541"/>
    </location>
</feature>
<feature type="transmembrane region" description="Helical" evidence="2">
    <location>
        <begin position="444"/>
        <end position="467"/>
    </location>
</feature>
<feature type="compositionally biased region" description="Basic residues" evidence="1">
    <location>
        <begin position="84"/>
        <end position="93"/>
    </location>
</feature>
<gene>
    <name evidence="3" type="ORF">FHU28_000524</name>
</gene>